<evidence type="ECO:0000313" key="3">
    <source>
        <dbReference type="EMBL" id="MDC3426193.1"/>
    </source>
</evidence>
<accession>A0A9X3WWQ7</accession>
<name>A0A9X3WWQ7_9BACI</name>
<feature type="transmembrane region" description="Helical" evidence="2">
    <location>
        <begin position="6"/>
        <end position="26"/>
    </location>
</feature>
<evidence type="ECO:0000313" key="4">
    <source>
        <dbReference type="Proteomes" id="UP001145050"/>
    </source>
</evidence>
<keyword evidence="2" id="KW-0812">Transmembrane</keyword>
<keyword evidence="2" id="KW-0472">Membrane</keyword>
<gene>
    <name evidence="3" type="ORF">NC797_16980</name>
</gene>
<keyword evidence="2" id="KW-1133">Transmembrane helix</keyword>
<feature type="compositionally biased region" description="Polar residues" evidence="1">
    <location>
        <begin position="32"/>
        <end position="41"/>
    </location>
</feature>
<dbReference type="RefSeq" id="WP_272438020.1">
    <property type="nucleotide sequence ID" value="NZ_JAMQKB010000033.1"/>
</dbReference>
<organism evidence="3 4">
    <name type="scientific">Terrihalobacillus insolitus</name>
    <dbReference type="NCBI Taxonomy" id="2950438"/>
    <lineage>
        <taxon>Bacteria</taxon>
        <taxon>Bacillati</taxon>
        <taxon>Bacillota</taxon>
        <taxon>Bacilli</taxon>
        <taxon>Bacillales</taxon>
        <taxon>Bacillaceae</taxon>
        <taxon>Terrihalobacillus</taxon>
    </lineage>
</organism>
<evidence type="ECO:0000256" key="1">
    <source>
        <dbReference type="SAM" id="MobiDB-lite"/>
    </source>
</evidence>
<feature type="region of interest" description="Disordered" evidence="1">
    <location>
        <begin position="30"/>
        <end position="111"/>
    </location>
</feature>
<sequence length="111" mass="12309">MGFMIFLGILVVVAGSVLIVINMQAFRKVNEVSGTKQQPNEKPSMDNGETAASLLSTSNEKEAEGDQAYRNGLRQGLSEQSKNHEEEAEPGYGDKQYRETLRAMSQNKRND</sequence>
<protein>
    <submittedName>
        <fullName evidence="3">Uncharacterized protein</fullName>
    </submittedName>
</protein>
<evidence type="ECO:0000256" key="2">
    <source>
        <dbReference type="SAM" id="Phobius"/>
    </source>
</evidence>
<dbReference type="Proteomes" id="UP001145050">
    <property type="component" value="Unassembled WGS sequence"/>
</dbReference>
<dbReference type="AlphaFoldDB" id="A0A9X3WWQ7"/>
<reference evidence="3" key="1">
    <citation type="submission" date="2022-06" db="EMBL/GenBank/DDBJ databases">
        <title>Aquibacillus sp. a new bacterium isolated from soil saline samples.</title>
        <authorList>
            <person name="Galisteo C."/>
            <person name="De La Haba R."/>
            <person name="Sanchez-Porro C."/>
            <person name="Ventosa A."/>
        </authorList>
    </citation>
    <scope>NUCLEOTIDE SEQUENCE</scope>
    <source>
        <strain evidence="3">3ASR75-11</strain>
    </source>
</reference>
<comment type="caution">
    <text evidence="3">The sequence shown here is derived from an EMBL/GenBank/DDBJ whole genome shotgun (WGS) entry which is preliminary data.</text>
</comment>
<proteinExistence type="predicted"/>
<dbReference type="EMBL" id="JAMQKB010000033">
    <property type="protein sequence ID" value="MDC3426193.1"/>
    <property type="molecule type" value="Genomic_DNA"/>
</dbReference>
<keyword evidence="4" id="KW-1185">Reference proteome</keyword>